<dbReference type="EMBL" id="JAQQBS010000003">
    <property type="protein sequence ID" value="KAK0170645.1"/>
    <property type="molecule type" value="Genomic_DNA"/>
</dbReference>
<sequence>MQFQTSSLTIVHYISYIENEISHIAVKVGTGDLSTRLRYCRDYNSCWLTAKKSNRYFKIVQSCSSATNNNFLPQQRLQIQLPNQHCQYNLNSYQYEQYQWFLQNENQILQDFYQRTQCPLQNRILGYKTKDHATQGNEEQSTNSPIL</sequence>
<dbReference type="Proteomes" id="UP001168990">
    <property type="component" value="Unassembled WGS sequence"/>
</dbReference>
<evidence type="ECO:0000313" key="1">
    <source>
        <dbReference type="EMBL" id="KAK0170645.1"/>
    </source>
</evidence>
<protein>
    <submittedName>
        <fullName evidence="1">Uncharacterized protein</fullName>
    </submittedName>
</protein>
<name>A0AA39FJL4_9HYME</name>
<reference evidence="1" key="1">
    <citation type="journal article" date="2023" name="bioRxiv">
        <title>Scaffold-level genome assemblies of two parasitoid biocontrol wasps reveal the parthenogenesis mechanism and an associated novel virus.</title>
        <authorList>
            <person name="Inwood S."/>
            <person name="Skelly J."/>
            <person name="Guhlin J."/>
            <person name="Harrop T."/>
            <person name="Goldson S."/>
            <person name="Dearden P."/>
        </authorList>
    </citation>
    <scope>NUCLEOTIDE SEQUENCE</scope>
    <source>
        <strain evidence="1">Irish</strain>
        <tissue evidence="1">Whole body</tissue>
    </source>
</reference>
<dbReference type="AlphaFoldDB" id="A0AA39FJL4"/>
<organism evidence="1 2">
    <name type="scientific">Microctonus aethiopoides</name>
    <dbReference type="NCBI Taxonomy" id="144406"/>
    <lineage>
        <taxon>Eukaryota</taxon>
        <taxon>Metazoa</taxon>
        <taxon>Ecdysozoa</taxon>
        <taxon>Arthropoda</taxon>
        <taxon>Hexapoda</taxon>
        <taxon>Insecta</taxon>
        <taxon>Pterygota</taxon>
        <taxon>Neoptera</taxon>
        <taxon>Endopterygota</taxon>
        <taxon>Hymenoptera</taxon>
        <taxon>Apocrita</taxon>
        <taxon>Ichneumonoidea</taxon>
        <taxon>Braconidae</taxon>
        <taxon>Euphorinae</taxon>
        <taxon>Microctonus</taxon>
    </lineage>
</organism>
<gene>
    <name evidence="1" type="ORF">PV328_008472</name>
</gene>
<evidence type="ECO:0000313" key="2">
    <source>
        <dbReference type="Proteomes" id="UP001168990"/>
    </source>
</evidence>
<comment type="caution">
    <text evidence="1">The sequence shown here is derived from an EMBL/GenBank/DDBJ whole genome shotgun (WGS) entry which is preliminary data.</text>
</comment>
<reference evidence="1" key="2">
    <citation type="submission" date="2023-03" db="EMBL/GenBank/DDBJ databases">
        <authorList>
            <person name="Inwood S.N."/>
            <person name="Skelly J.G."/>
            <person name="Guhlin J."/>
            <person name="Harrop T.W.R."/>
            <person name="Goldson S.G."/>
            <person name="Dearden P.K."/>
        </authorList>
    </citation>
    <scope>NUCLEOTIDE SEQUENCE</scope>
    <source>
        <strain evidence="1">Irish</strain>
        <tissue evidence="1">Whole body</tissue>
    </source>
</reference>
<proteinExistence type="predicted"/>
<accession>A0AA39FJL4</accession>
<keyword evidence="2" id="KW-1185">Reference proteome</keyword>